<evidence type="ECO:0000256" key="4">
    <source>
        <dbReference type="ARBA" id="ARBA00023267"/>
    </source>
</evidence>
<keyword evidence="2 5" id="KW-0547">Nucleotide-binding</keyword>
<dbReference type="InterPro" id="IPR011054">
    <property type="entry name" value="Rudment_hybrid_motif"/>
</dbReference>
<keyword evidence="1" id="KW-0436">Ligase</keyword>
<dbReference type="AlphaFoldDB" id="A0A4R8MYV2"/>
<protein>
    <submittedName>
        <fullName evidence="9">3-methylcrotonyl-CoA carboxylase alpha subunit</fullName>
    </submittedName>
</protein>
<dbReference type="SUPFAM" id="SSF51246">
    <property type="entry name" value="Rudiment single hybrid motif"/>
    <property type="match status" value="1"/>
</dbReference>
<dbReference type="Pfam" id="PF00289">
    <property type="entry name" value="Biotin_carb_N"/>
    <property type="match status" value="1"/>
</dbReference>
<dbReference type="InterPro" id="IPR005482">
    <property type="entry name" value="Biotin_COase_C"/>
</dbReference>
<dbReference type="GO" id="GO:0016874">
    <property type="term" value="F:ligase activity"/>
    <property type="evidence" value="ECO:0007669"/>
    <property type="project" value="UniProtKB-KW"/>
</dbReference>
<dbReference type="FunFam" id="3.30.470.20:FF:000028">
    <property type="entry name" value="Methylcrotonoyl-CoA carboxylase subunit alpha, mitochondrial"/>
    <property type="match status" value="1"/>
</dbReference>
<dbReference type="SUPFAM" id="SSF52440">
    <property type="entry name" value="PreATP-grasp domain"/>
    <property type="match status" value="1"/>
</dbReference>
<evidence type="ECO:0000256" key="2">
    <source>
        <dbReference type="ARBA" id="ARBA00022741"/>
    </source>
</evidence>
<dbReference type="SMART" id="SM00878">
    <property type="entry name" value="Biotin_carb_C"/>
    <property type="match status" value="1"/>
</dbReference>
<accession>A0A4R8MYV2</accession>
<dbReference type="InterPro" id="IPR050856">
    <property type="entry name" value="Biotin_carboxylase_complex"/>
</dbReference>
<proteinExistence type="predicted"/>
<dbReference type="PROSITE" id="PS00867">
    <property type="entry name" value="CPSASE_2"/>
    <property type="match status" value="1"/>
</dbReference>
<evidence type="ECO:0000256" key="3">
    <source>
        <dbReference type="ARBA" id="ARBA00022840"/>
    </source>
</evidence>
<dbReference type="InterPro" id="IPR011761">
    <property type="entry name" value="ATP-grasp"/>
</dbReference>
<dbReference type="PANTHER" id="PTHR18866:SF33">
    <property type="entry name" value="METHYLCROTONOYL-COA CARBOXYLASE SUBUNIT ALPHA, MITOCHONDRIAL-RELATED"/>
    <property type="match status" value="1"/>
</dbReference>
<evidence type="ECO:0000256" key="5">
    <source>
        <dbReference type="PROSITE-ProRule" id="PRU00409"/>
    </source>
</evidence>
<evidence type="ECO:0000313" key="10">
    <source>
        <dbReference type="Proteomes" id="UP000294684"/>
    </source>
</evidence>
<gene>
    <name evidence="9" type="ORF">CLV96_1682</name>
</gene>
<dbReference type="EMBL" id="SORO01000001">
    <property type="protein sequence ID" value="TDY72682.1"/>
    <property type="molecule type" value="Genomic_DNA"/>
</dbReference>
<evidence type="ECO:0000259" key="7">
    <source>
        <dbReference type="PROSITE" id="PS50975"/>
    </source>
</evidence>
<dbReference type="GO" id="GO:0046872">
    <property type="term" value="F:metal ion binding"/>
    <property type="evidence" value="ECO:0007669"/>
    <property type="project" value="InterPro"/>
</dbReference>
<dbReference type="FunFam" id="3.40.50.20:FF:000010">
    <property type="entry name" value="Propionyl-CoA carboxylase subunit alpha"/>
    <property type="match status" value="1"/>
</dbReference>
<feature type="compositionally biased region" description="Polar residues" evidence="6">
    <location>
        <begin position="16"/>
        <end position="27"/>
    </location>
</feature>
<dbReference type="Gene3D" id="3.30.470.20">
    <property type="entry name" value="ATP-grasp fold, B domain"/>
    <property type="match status" value="1"/>
</dbReference>
<feature type="domain" description="Biotin carboxylation" evidence="8">
    <location>
        <begin position="98"/>
        <end position="542"/>
    </location>
</feature>
<dbReference type="STRING" id="1193051.LEP1GSC017_2264"/>
<dbReference type="GO" id="GO:0005524">
    <property type="term" value="F:ATP binding"/>
    <property type="evidence" value="ECO:0007669"/>
    <property type="project" value="UniProtKB-UniRule"/>
</dbReference>
<keyword evidence="4" id="KW-0092">Biotin</keyword>
<evidence type="ECO:0000259" key="8">
    <source>
        <dbReference type="PROSITE" id="PS50979"/>
    </source>
</evidence>
<organism evidence="9 10">
    <name type="scientific">Leptospira meyeri</name>
    <dbReference type="NCBI Taxonomy" id="29508"/>
    <lineage>
        <taxon>Bacteria</taxon>
        <taxon>Pseudomonadati</taxon>
        <taxon>Spirochaetota</taxon>
        <taxon>Spirochaetia</taxon>
        <taxon>Leptospirales</taxon>
        <taxon>Leptospiraceae</taxon>
        <taxon>Leptospira</taxon>
    </lineage>
</organism>
<dbReference type="InterPro" id="IPR005479">
    <property type="entry name" value="CPAse_ATP-bd"/>
</dbReference>
<dbReference type="InterPro" id="IPR005481">
    <property type="entry name" value="BC-like_N"/>
</dbReference>
<comment type="caution">
    <text evidence="9">The sequence shown here is derived from an EMBL/GenBank/DDBJ whole genome shotgun (WGS) entry which is preliminary data.</text>
</comment>
<dbReference type="PANTHER" id="PTHR18866">
    <property type="entry name" value="CARBOXYLASE:PYRUVATE/ACETYL-COA/PROPIONYL-COA CARBOXYLASE"/>
    <property type="match status" value="1"/>
</dbReference>
<dbReference type="Pfam" id="PF02785">
    <property type="entry name" value="Biotin_carb_C"/>
    <property type="match status" value="1"/>
</dbReference>
<dbReference type="Proteomes" id="UP000294684">
    <property type="component" value="Unassembled WGS sequence"/>
</dbReference>
<dbReference type="PROSITE" id="PS50975">
    <property type="entry name" value="ATP_GRASP"/>
    <property type="match status" value="1"/>
</dbReference>
<dbReference type="FunFam" id="3.30.1490.20:FF:000003">
    <property type="entry name" value="acetyl-CoA carboxylase isoform X1"/>
    <property type="match status" value="1"/>
</dbReference>
<sequence>MVTQSNRKPIKKALNKTKNGNSSNRYEYTTKNRTRCRKRVKNAKERYVRKIRSENLREGKSFTIKKEYADEGDGQSTSYLSVDLFSRHINFDPTHMKPIQKILIANRGEIAVRVIRTAKKMGIRTVAVFSDPDAQSLFVQSADEAFSLGGTDARSSYLDVEKVVKACLATGADAVHPGYGFLSENTDFASQLEKHGIRFIGPKPHSIEAMGDKIGSRLLVAKSGVPVVPGYEGASQEISVFKKEAEKIGYPIMAKASAGGGGKGMRRINSPEELEAGILSAKREALSAFGDDRILLEKYITNPRHVEFQIFGDTKGNIIHLHERDCSLQRRHQKVVEETPAPRYPSDLKIKMSEAAVMAAKSVQYEGAGTVEFILGESGEFYFLEMNTRLQVEHPVTEMTTGLDLVEWQIRVCQGEALPQLQTPSQKGHAMEVRIYAEDPKEGFLPSIGRIHHLSFPTRDYLRIDSGVVSGSEITMFYDPMIAKMIVWGEDRITAIQRLIECLSETIVFGPKTNLQFLQKLVSAKEFAEGKVSTHFIADNEVELLSDNTKEELKLALSGTFFTSKEPANPWSKETI</sequence>
<feature type="region of interest" description="Disordered" evidence="6">
    <location>
        <begin position="1"/>
        <end position="27"/>
    </location>
</feature>
<keyword evidence="10" id="KW-1185">Reference proteome</keyword>
<keyword evidence="3 5" id="KW-0067">ATP-binding</keyword>
<evidence type="ECO:0000256" key="6">
    <source>
        <dbReference type="SAM" id="MobiDB-lite"/>
    </source>
</evidence>
<evidence type="ECO:0000256" key="1">
    <source>
        <dbReference type="ARBA" id="ARBA00022598"/>
    </source>
</evidence>
<dbReference type="SUPFAM" id="SSF56059">
    <property type="entry name" value="Glutathione synthetase ATP-binding domain-like"/>
    <property type="match status" value="1"/>
</dbReference>
<dbReference type="InterPro" id="IPR011764">
    <property type="entry name" value="Biotin_carboxylation_dom"/>
</dbReference>
<reference evidence="9 10" key="1">
    <citation type="submission" date="2019-03" db="EMBL/GenBank/DDBJ databases">
        <title>Genomic Encyclopedia of Archaeal and Bacterial Type Strains, Phase II (KMG-II): from individual species to whole genera.</title>
        <authorList>
            <person name="Goeker M."/>
        </authorList>
    </citation>
    <scope>NUCLEOTIDE SEQUENCE [LARGE SCALE GENOMIC DNA]</scope>
    <source>
        <strain evidence="9 10">DSM 21537</strain>
    </source>
</reference>
<dbReference type="PROSITE" id="PS50979">
    <property type="entry name" value="BC"/>
    <property type="match status" value="1"/>
</dbReference>
<dbReference type="Pfam" id="PF02786">
    <property type="entry name" value="CPSase_L_D2"/>
    <property type="match status" value="1"/>
</dbReference>
<dbReference type="InterPro" id="IPR016185">
    <property type="entry name" value="PreATP-grasp_dom_sf"/>
</dbReference>
<feature type="domain" description="ATP-grasp" evidence="7">
    <location>
        <begin position="217"/>
        <end position="414"/>
    </location>
</feature>
<evidence type="ECO:0000313" key="9">
    <source>
        <dbReference type="EMBL" id="TDY72682.1"/>
    </source>
</evidence>
<name>A0A4R8MYV2_LEPME</name>